<evidence type="ECO:0000256" key="2">
    <source>
        <dbReference type="SAM" id="MobiDB-lite"/>
    </source>
</evidence>
<dbReference type="OrthoDB" id="2019572at2759"/>
<dbReference type="InterPro" id="IPR014756">
    <property type="entry name" value="Ig_E-set"/>
</dbReference>
<evidence type="ECO:0000259" key="4">
    <source>
        <dbReference type="Pfam" id="PF09118"/>
    </source>
</evidence>
<evidence type="ECO:0000313" key="6">
    <source>
        <dbReference type="Proteomes" id="UP000325081"/>
    </source>
</evidence>
<evidence type="ECO:0000259" key="3">
    <source>
        <dbReference type="Pfam" id="PF07250"/>
    </source>
</evidence>
<keyword evidence="1" id="KW-0732">Signal</keyword>
<keyword evidence="6" id="KW-1185">Reference proteome</keyword>
<evidence type="ECO:0000256" key="1">
    <source>
        <dbReference type="ARBA" id="ARBA00022729"/>
    </source>
</evidence>
<feature type="domain" description="Glyoxal oxidase N-terminal" evidence="3">
    <location>
        <begin position="131"/>
        <end position="532"/>
    </location>
</feature>
<dbReference type="Gene3D" id="2.60.40.10">
    <property type="entry name" value="Immunoglobulins"/>
    <property type="match status" value="1"/>
</dbReference>
<feature type="domain" description="Galactose oxidase-like Early set" evidence="4">
    <location>
        <begin position="550"/>
        <end position="644"/>
    </location>
</feature>
<dbReference type="InterPro" id="IPR015202">
    <property type="entry name" value="GO-like_E_set"/>
</dbReference>
<gene>
    <name evidence="5" type="ORF">STAS_04623</name>
</gene>
<dbReference type="SUPFAM" id="SSF81296">
    <property type="entry name" value="E set domains"/>
    <property type="match status" value="1"/>
</dbReference>
<evidence type="ECO:0000313" key="5">
    <source>
        <dbReference type="EMBL" id="GER28802.1"/>
    </source>
</evidence>
<feature type="compositionally biased region" description="Acidic residues" evidence="2">
    <location>
        <begin position="99"/>
        <end position="109"/>
    </location>
</feature>
<dbReference type="InterPro" id="IPR037293">
    <property type="entry name" value="Gal_Oxidase_central_sf"/>
</dbReference>
<dbReference type="Proteomes" id="UP000325081">
    <property type="component" value="Unassembled WGS sequence"/>
</dbReference>
<dbReference type="Pfam" id="PF07250">
    <property type="entry name" value="Glyoxal_oxid_N"/>
    <property type="match status" value="1"/>
</dbReference>
<dbReference type="InterPro" id="IPR011043">
    <property type="entry name" value="Gal_Oxase/kelch_b-propeller"/>
</dbReference>
<dbReference type="CDD" id="cd02851">
    <property type="entry name" value="E_set_GO_C"/>
    <property type="match status" value="1"/>
</dbReference>
<name>A0A5A7P7W9_STRAF</name>
<dbReference type="Gene3D" id="2.130.10.80">
    <property type="entry name" value="Galactose oxidase/kelch, beta-propeller"/>
    <property type="match status" value="1"/>
</dbReference>
<sequence>MYKTNNTARDEETIMKIFSSSIDSFLKSLVVLSLLLTGYVTSTKTKKPSAVNHYGDILTPPSAPISNGDNDNDGFGFFDIFHFGSIFGKQQPNRPGDGGGEEIPPEYEEGSTTKSLGYWKIHSQNAGVAAMHIQLMPNGKAIMYDSTSNGLSEITLDPPSCAPRVGGRQTDPEQDCTAHAIEYDVETAQIRTLKLETSPWCSSGGLNKNGDLVSTGGDKAGFQSVRLLKHCKNCNFQENQRALYSNRWYATQVALDNGSFALVGGRNAYSYEIIPPDTLTFTPQLMELPLLEDTDDDAGRENNLYPFVNLLPDGNLFVFANYKSIVLNPYTAETVRVLPDLPGGSRNYPPSAMSALLPINLDIQDQNLIKIEVLICGGNTRESYILADLQQPKRTFLEAAKDCGRLNLNVENRQWEKEDMPSPRVMGDMLLLPNGDVLMINGAKAGTSAWNAAKDPNLTPVLYSPNKRIGERFKELAPTVIPRMYHSVSAVLPSGEILVAGSNTNPFYMLEKYEDDFTFSSELRVEKFYPPYMAPDQIKYRLEILRGQSENLLKYGVEFGVAINAKGNENIGKNGYVKVTMYSPPFTTHGYSQNQRLLILKLKEVTDEKITAVAPPSPTLAPPGYYLLFVVYRDVPSRGIWVHIQ</sequence>
<dbReference type="InterPro" id="IPR009880">
    <property type="entry name" value="Glyoxal_oxidase_N"/>
</dbReference>
<protein>
    <submittedName>
        <fullName evidence="5">Glyoxal oxidase-related protein</fullName>
    </submittedName>
</protein>
<accession>A0A5A7P7W9</accession>
<comment type="caution">
    <text evidence="5">The sequence shown here is derived from an EMBL/GenBank/DDBJ whole genome shotgun (WGS) entry which is preliminary data.</text>
</comment>
<dbReference type="EMBL" id="BKCP01003224">
    <property type="protein sequence ID" value="GER28802.1"/>
    <property type="molecule type" value="Genomic_DNA"/>
</dbReference>
<dbReference type="Pfam" id="PF09118">
    <property type="entry name" value="GO-like_E_set"/>
    <property type="match status" value="1"/>
</dbReference>
<dbReference type="InterPro" id="IPR013783">
    <property type="entry name" value="Ig-like_fold"/>
</dbReference>
<organism evidence="5 6">
    <name type="scientific">Striga asiatica</name>
    <name type="common">Asiatic witchweed</name>
    <name type="synonym">Buchnera asiatica</name>
    <dbReference type="NCBI Taxonomy" id="4170"/>
    <lineage>
        <taxon>Eukaryota</taxon>
        <taxon>Viridiplantae</taxon>
        <taxon>Streptophyta</taxon>
        <taxon>Embryophyta</taxon>
        <taxon>Tracheophyta</taxon>
        <taxon>Spermatophyta</taxon>
        <taxon>Magnoliopsida</taxon>
        <taxon>eudicotyledons</taxon>
        <taxon>Gunneridae</taxon>
        <taxon>Pentapetalae</taxon>
        <taxon>asterids</taxon>
        <taxon>lamiids</taxon>
        <taxon>Lamiales</taxon>
        <taxon>Orobanchaceae</taxon>
        <taxon>Buchnereae</taxon>
        <taxon>Striga</taxon>
    </lineage>
</organism>
<dbReference type="PANTHER" id="PTHR32208">
    <property type="entry name" value="SECRETED PROTEIN-RELATED"/>
    <property type="match status" value="1"/>
</dbReference>
<dbReference type="AlphaFoldDB" id="A0A5A7P7W9"/>
<feature type="region of interest" description="Disordered" evidence="2">
    <location>
        <begin position="89"/>
        <end position="111"/>
    </location>
</feature>
<proteinExistence type="predicted"/>
<reference evidence="6" key="1">
    <citation type="journal article" date="2019" name="Curr. Biol.">
        <title>Genome Sequence of Striga asiatica Provides Insight into the Evolution of Plant Parasitism.</title>
        <authorList>
            <person name="Yoshida S."/>
            <person name="Kim S."/>
            <person name="Wafula E.K."/>
            <person name="Tanskanen J."/>
            <person name="Kim Y.M."/>
            <person name="Honaas L."/>
            <person name="Yang Z."/>
            <person name="Spallek T."/>
            <person name="Conn C.E."/>
            <person name="Ichihashi Y."/>
            <person name="Cheong K."/>
            <person name="Cui S."/>
            <person name="Der J.P."/>
            <person name="Gundlach H."/>
            <person name="Jiao Y."/>
            <person name="Hori C."/>
            <person name="Ishida J.K."/>
            <person name="Kasahara H."/>
            <person name="Kiba T."/>
            <person name="Kim M.S."/>
            <person name="Koo N."/>
            <person name="Laohavisit A."/>
            <person name="Lee Y.H."/>
            <person name="Lumba S."/>
            <person name="McCourt P."/>
            <person name="Mortimer J.C."/>
            <person name="Mutuku J.M."/>
            <person name="Nomura T."/>
            <person name="Sasaki-Sekimoto Y."/>
            <person name="Seto Y."/>
            <person name="Wang Y."/>
            <person name="Wakatake T."/>
            <person name="Sakakibara H."/>
            <person name="Demura T."/>
            <person name="Yamaguchi S."/>
            <person name="Yoneyama K."/>
            <person name="Manabe R.I."/>
            <person name="Nelson D.C."/>
            <person name="Schulman A.H."/>
            <person name="Timko M.P."/>
            <person name="dePamphilis C.W."/>
            <person name="Choi D."/>
            <person name="Shirasu K."/>
        </authorList>
    </citation>
    <scope>NUCLEOTIDE SEQUENCE [LARGE SCALE GENOMIC DNA]</scope>
    <source>
        <strain evidence="6">cv. UVA1</strain>
    </source>
</reference>
<dbReference type="PANTHER" id="PTHR32208:SF93">
    <property type="entry name" value="ALDEHYDE OXIDASE GLOX1"/>
    <property type="match status" value="1"/>
</dbReference>
<dbReference type="SUPFAM" id="SSF50965">
    <property type="entry name" value="Galactose oxidase, central domain"/>
    <property type="match status" value="1"/>
</dbReference>